<dbReference type="EMBL" id="BLKV01000002">
    <property type="protein sequence ID" value="GFG72128.1"/>
    <property type="molecule type" value="Genomic_DNA"/>
</dbReference>
<dbReference type="RefSeq" id="WP_085084830.1">
    <property type="nucleotide sequence ID" value="NZ_BLKV01000002.1"/>
</dbReference>
<dbReference type="Gene3D" id="3.40.50.1820">
    <property type="entry name" value="alpha/beta hydrolase"/>
    <property type="match status" value="1"/>
</dbReference>
<dbReference type="PANTHER" id="PTHR13617">
    <property type="entry name" value="PROTEIN ABHD18"/>
    <property type="match status" value="1"/>
</dbReference>
<dbReference type="GO" id="GO:0016787">
    <property type="term" value="F:hydrolase activity"/>
    <property type="evidence" value="ECO:0007669"/>
    <property type="project" value="UniProtKB-KW"/>
</dbReference>
<organism evidence="1 2">
    <name type="scientific">Mycolicibacter senuensis</name>
    <dbReference type="NCBI Taxonomy" id="386913"/>
    <lineage>
        <taxon>Bacteria</taxon>
        <taxon>Bacillati</taxon>
        <taxon>Actinomycetota</taxon>
        <taxon>Actinomycetes</taxon>
        <taxon>Mycobacteriales</taxon>
        <taxon>Mycobacteriaceae</taxon>
        <taxon>Mycolicibacter</taxon>
    </lineage>
</organism>
<protein>
    <submittedName>
        <fullName evidence="1">Alpha/beta hydrolase</fullName>
    </submittedName>
</protein>
<dbReference type="OrthoDB" id="4739610at2"/>
<evidence type="ECO:0000313" key="1">
    <source>
        <dbReference type="EMBL" id="GFG72128.1"/>
    </source>
</evidence>
<proteinExistence type="predicted"/>
<comment type="caution">
    <text evidence="1">The sequence shown here is derived from an EMBL/GenBank/DDBJ whole genome shotgun (WGS) entry which is preliminary data.</text>
</comment>
<gene>
    <name evidence="1" type="ORF">MSEN_38480</name>
</gene>
<keyword evidence="1" id="KW-0378">Hydrolase</keyword>
<dbReference type="PANTHER" id="PTHR13617:SF14">
    <property type="entry name" value="PROTEIN ABHD18"/>
    <property type="match status" value="1"/>
</dbReference>
<dbReference type="InterPro" id="IPR029058">
    <property type="entry name" value="AB_hydrolase_fold"/>
</dbReference>
<dbReference type="Proteomes" id="UP000465263">
    <property type="component" value="Unassembled WGS sequence"/>
</dbReference>
<sequence>MRTGAEPSVGLGVAAALDALVAAPIPLLSSLGSPEHYATASAELDAAAGYYRDAGWLDDPRRRHRSPTEPAHLQIARLPGRQQGIEVAWFDSGWRPETGEPGAGRWRSLRANERVPVRLLRHPGGPRPWLIAVHGQSMGRPSDIKMLRVRRLHQQLGINVALPVLPLHGLRADGFSPARQFASNVFATNNVLGLTQAVWDIRRLLGWLRNVQQAPAVGVLGVSLGAYVSSLLSTLEGELASLIAVVPTSDLAASMREAAPVTPAKRRWHRRIHDHRSALVHRVVSPLAAPCLVPHQRRHIVAGQVDRIAPPRGAAQLWRHWDEPSIAWRPRGHVTAWRGADYDDHIASVLAADGLRHRP</sequence>
<reference evidence="1 2" key="1">
    <citation type="journal article" date="2019" name="Emerg. Microbes Infect.">
        <title>Comprehensive subspecies identification of 175 nontuberculous mycobacteria species based on 7547 genomic profiles.</title>
        <authorList>
            <person name="Matsumoto Y."/>
            <person name="Kinjo T."/>
            <person name="Motooka D."/>
            <person name="Nabeya D."/>
            <person name="Jung N."/>
            <person name="Uechi K."/>
            <person name="Horii T."/>
            <person name="Iida T."/>
            <person name="Fujita J."/>
            <person name="Nakamura S."/>
        </authorList>
    </citation>
    <scope>NUCLEOTIDE SEQUENCE [LARGE SCALE GENOMIC DNA]</scope>
    <source>
        <strain evidence="1 2">JCM 16017</strain>
    </source>
</reference>
<dbReference type="SUPFAM" id="SSF53474">
    <property type="entry name" value="alpha/beta-Hydrolases"/>
    <property type="match status" value="1"/>
</dbReference>
<dbReference type="AlphaFoldDB" id="A0A7I9XQU3"/>
<evidence type="ECO:0000313" key="2">
    <source>
        <dbReference type="Proteomes" id="UP000465263"/>
    </source>
</evidence>
<keyword evidence="2" id="KW-1185">Reference proteome</keyword>
<name>A0A7I9XQU3_9MYCO</name>
<accession>A0A7I9XQU3</accession>